<evidence type="ECO:0000256" key="5">
    <source>
        <dbReference type="ARBA" id="ARBA00022840"/>
    </source>
</evidence>
<proteinExistence type="inferred from homology"/>
<evidence type="ECO:0000256" key="2">
    <source>
        <dbReference type="ARBA" id="ARBA00022614"/>
    </source>
</evidence>
<dbReference type="Gene3D" id="3.80.10.10">
    <property type="entry name" value="Ribonuclease Inhibitor"/>
    <property type="match status" value="7"/>
</dbReference>
<feature type="domain" description="Disease resistance protein At4g27190-like leucine-rich repeats" evidence="7">
    <location>
        <begin position="2246"/>
        <end position="2393"/>
    </location>
</feature>
<dbReference type="InterPro" id="IPR057135">
    <property type="entry name" value="At4g27190-like_LRR"/>
</dbReference>
<evidence type="ECO:0000256" key="4">
    <source>
        <dbReference type="ARBA" id="ARBA00022821"/>
    </source>
</evidence>
<dbReference type="PANTHER" id="PTHR33463:SF96">
    <property type="entry name" value="LEUCINE-RICH REPEAT DOMAIN, L DOMAIN-LIKE PROTEIN-RELATED"/>
    <property type="match status" value="1"/>
</dbReference>
<feature type="domain" description="Disease resistance protein At4g27190-like leucine-rich repeats" evidence="7">
    <location>
        <begin position="891"/>
        <end position="1044"/>
    </location>
</feature>
<dbReference type="GO" id="GO:0005524">
    <property type="term" value="F:ATP binding"/>
    <property type="evidence" value="ECO:0007669"/>
    <property type="project" value="UniProtKB-KW"/>
</dbReference>
<evidence type="ECO:0000259" key="7">
    <source>
        <dbReference type="Pfam" id="PF23247"/>
    </source>
</evidence>
<dbReference type="InterPro" id="IPR050905">
    <property type="entry name" value="Plant_NBS-LRR"/>
</dbReference>
<feature type="domain" description="Disease resistance protein At4g27190-like leucine-rich repeats" evidence="7">
    <location>
        <begin position="2086"/>
        <end position="2189"/>
    </location>
</feature>
<evidence type="ECO:0000259" key="6">
    <source>
        <dbReference type="Pfam" id="PF00931"/>
    </source>
</evidence>
<dbReference type="InterPro" id="IPR027417">
    <property type="entry name" value="P-loop_NTPase"/>
</dbReference>
<dbReference type="Gene3D" id="1.10.8.430">
    <property type="entry name" value="Helical domain of apoptotic protease-activating factors"/>
    <property type="match status" value="1"/>
</dbReference>
<keyword evidence="5" id="KW-0547">Nucleotide-binding</keyword>
<dbReference type="InterPro" id="IPR002182">
    <property type="entry name" value="NB-ARC"/>
</dbReference>
<dbReference type="Pfam" id="PF23247">
    <property type="entry name" value="LRR_RPS2"/>
    <property type="match status" value="9"/>
</dbReference>
<dbReference type="Proteomes" id="UP000235145">
    <property type="component" value="Unassembled WGS sequence"/>
</dbReference>
<accession>A0A9R1WIR3</accession>
<organism evidence="8 9">
    <name type="scientific">Lactuca sativa</name>
    <name type="common">Garden lettuce</name>
    <dbReference type="NCBI Taxonomy" id="4236"/>
    <lineage>
        <taxon>Eukaryota</taxon>
        <taxon>Viridiplantae</taxon>
        <taxon>Streptophyta</taxon>
        <taxon>Embryophyta</taxon>
        <taxon>Tracheophyta</taxon>
        <taxon>Spermatophyta</taxon>
        <taxon>Magnoliopsida</taxon>
        <taxon>eudicotyledons</taxon>
        <taxon>Gunneridae</taxon>
        <taxon>Pentapetalae</taxon>
        <taxon>asterids</taxon>
        <taxon>campanulids</taxon>
        <taxon>Asterales</taxon>
        <taxon>Asteraceae</taxon>
        <taxon>Cichorioideae</taxon>
        <taxon>Cichorieae</taxon>
        <taxon>Lactucinae</taxon>
        <taxon>Lactuca</taxon>
    </lineage>
</organism>
<gene>
    <name evidence="8" type="ORF">LSAT_V11C200052360</name>
</gene>
<keyword evidence="2" id="KW-0433">Leucine-rich repeat</keyword>
<dbReference type="GO" id="GO:0006952">
    <property type="term" value="P:defense response"/>
    <property type="evidence" value="ECO:0007669"/>
    <property type="project" value="UniProtKB-KW"/>
</dbReference>
<keyword evidence="4" id="KW-0611">Plant defense</keyword>
<evidence type="ECO:0000256" key="1">
    <source>
        <dbReference type="ARBA" id="ARBA00008894"/>
    </source>
</evidence>
<feature type="domain" description="Disease resistance protein At4g27190-like leucine-rich repeats" evidence="7">
    <location>
        <begin position="1074"/>
        <end position="1166"/>
    </location>
</feature>
<name>A0A9R1WIR3_LACSA</name>
<evidence type="ECO:0000313" key="9">
    <source>
        <dbReference type="Proteomes" id="UP000235145"/>
    </source>
</evidence>
<comment type="caution">
    <text evidence="8">The sequence shown here is derived from an EMBL/GenBank/DDBJ whole genome shotgun (WGS) entry which is preliminary data.</text>
</comment>
<dbReference type="SUPFAM" id="SSF52058">
    <property type="entry name" value="L domain-like"/>
    <property type="match status" value="1"/>
</dbReference>
<feature type="domain" description="Disease resistance protein At4g27190-like leucine-rich repeats" evidence="7">
    <location>
        <begin position="1789"/>
        <end position="1926"/>
    </location>
</feature>
<keyword evidence="3" id="KW-0677">Repeat</keyword>
<dbReference type="PRINTS" id="PR00364">
    <property type="entry name" value="DISEASERSIST"/>
</dbReference>
<feature type="domain" description="Disease resistance protein At4g27190-like leucine-rich repeats" evidence="7">
    <location>
        <begin position="1367"/>
        <end position="1470"/>
    </location>
</feature>
<evidence type="ECO:0000313" key="8">
    <source>
        <dbReference type="EMBL" id="KAJ0222893.1"/>
    </source>
</evidence>
<dbReference type="Gene3D" id="3.40.50.300">
    <property type="entry name" value="P-loop containing nucleotide triphosphate hydrolases"/>
    <property type="match status" value="1"/>
</dbReference>
<keyword evidence="5" id="KW-0067">ATP-binding</keyword>
<feature type="domain" description="Disease resistance protein At4g27190-like leucine-rich repeats" evidence="7">
    <location>
        <begin position="1529"/>
        <end position="1672"/>
    </location>
</feature>
<feature type="domain" description="Disease resistance protein At4g27190-like leucine-rich repeats" evidence="7">
    <location>
        <begin position="763"/>
        <end position="873"/>
    </location>
</feature>
<dbReference type="Gene3D" id="1.10.10.10">
    <property type="entry name" value="Winged helix-like DNA-binding domain superfamily/Winged helix DNA-binding domain"/>
    <property type="match status" value="1"/>
</dbReference>
<feature type="domain" description="NB-ARC" evidence="6">
    <location>
        <begin position="159"/>
        <end position="328"/>
    </location>
</feature>
<dbReference type="InterPro" id="IPR042197">
    <property type="entry name" value="Apaf_helical"/>
</dbReference>
<dbReference type="SUPFAM" id="SSF52047">
    <property type="entry name" value="RNI-like"/>
    <property type="match status" value="3"/>
</dbReference>
<dbReference type="SUPFAM" id="SSF52540">
    <property type="entry name" value="P-loop containing nucleoside triphosphate hydrolases"/>
    <property type="match status" value="1"/>
</dbReference>
<protein>
    <recommendedName>
        <fullName evidence="10">NB-ARC domain-containing protein</fullName>
    </recommendedName>
</protein>
<evidence type="ECO:0008006" key="10">
    <source>
        <dbReference type="Google" id="ProtNLM"/>
    </source>
</evidence>
<dbReference type="EMBL" id="NBSK02000002">
    <property type="protein sequence ID" value="KAJ0222893.1"/>
    <property type="molecule type" value="Genomic_DNA"/>
</dbReference>
<feature type="domain" description="Disease resistance protein At4g27190-like leucine-rich repeats" evidence="7">
    <location>
        <begin position="1170"/>
        <end position="1255"/>
    </location>
</feature>
<comment type="similarity">
    <text evidence="1">Belongs to the disease resistance NB-LRR family.</text>
</comment>
<dbReference type="GO" id="GO:0043531">
    <property type="term" value="F:ADP binding"/>
    <property type="evidence" value="ECO:0007669"/>
    <property type="project" value="InterPro"/>
</dbReference>
<keyword evidence="9" id="KW-1185">Reference proteome</keyword>
<sequence>MDVVSVILKPVVETLMEPVKKHLGYLIYSTKHVRDMSSKMRELNAARHAEEDHLDRNTRTRLEISSQVRSWLEEVEKINAKVQTVPSDAVACCSLKIRHTVGREAFKLIEKIESATRQHSLITWTDQPIPLGKVDTMKASSSTPSSDHDDFQSREKTFIQALKALEPNNTSHMIALCGMGGVGKTTMMQRLKKVAKENRMFSYIVEAVIGEKTDPIAIQQAVADYLRIELKESTKPARADKLREWFKANSGEGKNKFLVILDDVWQSVDPEDIGLSPFPNQGVDFKVLLTSRDEHICTLMGVKANSVINVGLLTEAEAQSLFQQFVETSEPELCKIGEVIVRKCCGLPIAIKTLACTLRNKRKDAWKDALSRIEHYDIRSVAPKVFETSYHNLQDEETKSIFLMCGLFPEDFNIPTEELMRYGWGLKIFDRVYTIREARNRLNTCIERLVQTNLLSESDDDVHVKMHDLVRAFVLGMYSEVEHASIVNHGNMPRWTENDITDSCKTISLTCKSMSEFPRDLKFPNLTILKLMHGDKLLIFPQDFYEGMKKLRVISYDEMKYPLLSSLPQCCTNLRVLHLHRCSLMMFDYSCIGNMLNLEVLSFAKSGIKWLCSTIGNLKKLRLLDLRCCHGLRIEKGVLKNLVKLEELYIGNASGFTDDNCNEMEEISNRLSALEFEFFNNKAQVKNMSFENLERFKISVGRSLDGNISKSSHSYENTLQLVTNKAEISDFKLNKLFVKTEVLCLSVDGMDDLEDVEVNLTRPPQSTSFFNLRVLVVSRCAVLRYLFKLPVANTLSNLERLEVCECDNMEELIHNGTGGSGKEKIMFPKLKFLSLHELPKLLGLCHTVNIIELPQLIELQIKSIPGLTVIYPQNKLETSSFLKEEFVIPKLETLQIDDMENLKEIWPYELNRGKKVKLREIEVRNCDKLVNLFPYNPMSLLHHLEELEVMNCGSIESLFNIYLDCASVIGEEDNMSSLRSIKVKNSGKLKEVWRIKDAYNSHPLVRGFQAVESIKIERCESFRNVFTPTTTNFDLGALLEIFIERGENQGNDKSEESSQEKEQTEILLEEETLQEVTDTNISNDVVLFPSSLIHSFHSLRKVSLDKYEGVEVVFEIGSPTSRELVTTHRNQQQPILPNLEELDLSYMDNMSHLWKCNWNKFFTLPKQQSESPFHNLTIIHIRYCKNIKYLFSPLMAELLSNLKKVYIENCDGIEEVVSNRNDEDEGMTKSTRSSTTLFPHLDSLTLRCMNNLKCIGGGGAKDEVSNDISFNNTATTTAFLHQYELCQEGGVSWSLCQYSREITIENCPALSSVIPCYAAGQMQKLQVLKITSCDGMKEVFETQLGMNNNSNKSGCDGGISRANNIVMLPNLNILHIGYCGGLEHIFTFPAVVESLRQLQELMIYGCFSMKVIVKKEEDASPSSSKEVVVFPSLKSIELVGLPELEGFFLGMNDFRLPSLEEVTIKYCPKMMVFAPGGSTAPQLKYIHTELGKYSLGESGLNFHVAHHQTPFPSLHGAISSPATSEVMPWSFHNLIELDVKFNHDVEKIIPSSEFLQLQKLEKITVHLCSKLEEVFETALKEAGRNRNSSVSGFDESSQTTTTFVNLLNLKQVELIYLYDLRYIWKSNQWTTFEFPNLTRVAMNGCSRLEHVFTTSMVGSLLQLQEIYIYDCKLMEGVIVKEANVAVEAEEESNGKRNEIVLPCLRSITLSLLPCLKGFSLGKEDFSFPLLDTLRINFCPAITTFTKGNSSTPHLKEIETRFSKLNSLINYHFLITQYQAKLQEETLQEVSDINISNVAFPSFLIPSFHNLHKLHLKKYEGVEVVFEIESESPTSRELVTTHHNQQRPIILPCLQELYLTHIDNMSHVWKRSNWNKFFTLPKQQSESPFHNLTTIDISNCKSIKYLFSPLMAKILSNLKKVEIKVCGGIEEVFSNRDDEDEENTTFTSTSIHTSTILFPHLDSLTLRYLKNLKCIGGGGVKDGSNEISFNNTTMITTLPDIFEVSEAGGVSWSLCQYAREIIIEYCHALSSVISCYAAGQMQKLQVLSVESCDGMKEVFETQLGMNNDSNKSGCDEGIPRVNNNVIMLPNLKILKILGCPLLEHILTFSALESLRQLQKLRIVSCYGMKVIVKKKEEDASSSSKMVVVFPRLKSIELKDLPELEGFFLGMNEFRLPSLDKVTIKKCPQMRVFAAGGSTSPNLKYIHTELGKHTLDQESGLNFFHQTPFPSLHGVTSCPATSEGIPWSFHNLIELHVEYNDDVKKIIPSRELLQLQKLEKINVSWCKKVEEVFEIALEAAGRNGNSGCGSGFDEPSQTTTTTTTTLVNLPNLTQVDLKYLRGLRYIWKSNQWTAFEFPNLTRVHIYKCERLVHVFTSSMVGSLLQLQELYIDDCKCMEEVIVKDADVSVEEDKEKESDDKTNKEILVLPSLKSLKLEELPCLKGFSLGKEDFSFPLLDTLIINYCPAITTFTKGNSATTQLKEIETSFGSFYAGEDINSSIIKIKQQDFKQDSD</sequence>
<dbReference type="Pfam" id="PF00931">
    <property type="entry name" value="NB-ARC"/>
    <property type="match status" value="1"/>
</dbReference>
<dbReference type="PANTHER" id="PTHR33463">
    <property type="entry name" value="NB-ARC DOMAIN-CONTAINING PROTEIN-RELATED"/>
    <property type="match status" value="1"/>
</dbReference>
<reference evidence="8 9" key="1">
    <citation type="journal article" date="2017" name="Nat. Commun.">
        <title>Genome assembly with in vitro proximity ligation data and whole-genome triplication in lettuce.</title>
        <authorList>
            <person name="Reyes-Chin-Wo S."/>
            <person name="Wang Z."/>
            <person name="Yang X."/>
            <person name="Kozik A."/>
            <person name="Arikit S."/>
            <person name="Song C."/>
            <person name="Xia L."/>
            <person name="Froenicke L."/>
            <person name="Lavelle D.O."/>
            <person name="Truco M.J."/>
            <person name="Xia R."/>
            <person name="Zhu S."/>
            <person name="Xu C."/>
            <person name="Xu H."/>
            <person name="Xu X."/>
            <person name="Cox K."/>
            <person name="Korf I."/>
            <person name="Meyers B.C."/>
            <person name="Michelmore R.W."/>
        </authorList>
    </citation>
    <scope>NUCLEOTIDE SEQUENCE [LARGE SCALE GENOMIC DNA]</scope>
    <source>
        <strain evidence="9">cv. Salinas</strain>
        <tissue evidence="8">Seedlings</tissue>
    </source>
</reference>
<evidence type="ECO:0000256" key="3">
    <source>
        <dbReference type="ARBA" id="ARBA00022737"/>
    </source>
</evidence>
<dbReference type="InterPro" id="IPR036388">
    <property type="entry name" value="WH-like_DNA-bd_sf"/>
</dbReference>
<dbReference type="InterPro" id="IPR032675">
    <property type="entry name" value="LRR_dom_sf"/>
</dbReference>